<dbReference type="GO" id="GO:0004364">
    <property type="term" value="F:glutathione transferase activity"/>
    <property type="evidence" value="ECO:0007669"/>
    <property type="project" value="TreeGrafter"/>
</dbReference>
<sequence>MHPSLHLPRASARGKTPHGPGGRDPFNKAPSTLEMYVFMYVPASTDTNLVIYSSNNVRKKHCAKMGGRIDCYLDIGYVDLRQNMSKLAAHGVQVNFIPVFLGGIMQTSGNRPPWVLKAKGKYLARDSFRAAERLGVPYQGSPPDIVAIAKTVSPLRALHFIKENYPEATYLAAIRFLFHRIWLPPHVNLAEDEKLIAALKEATDELDGGSGKKLFSDEDVEKIMNGRESMKERVKDLTGEAVQKGAFGAPWLIVTRDDGKSEAFFGSDR</sequence>
<keyword evidence="4" id="KW-1185">Reference proteome</keyword>
<protein>
    <submittedName>
        <fullName evidence="3">Related to glutathione S-transferase</fullName>
    </submittedName>
</protein>
<dbReference type="Proteomes" id="UP000184255">
    <property type="component" value="Unassembled WGS sequence"/>
</dbReference>
<feature type="region of interest" description="Disordered" evidence="1">
    <location>
        <begin position="1"/>
        <end position="26"/>
    </location>
</feature>
<accession>A0A1L7T1J1</accession>
<dbReference type="Gene3D" id="3.40.30.10">
    <property type="entry name" value="Glutaredoxin"/>
    <property type="match status" value="1"/>
</dbReference>
<dbReference type="GO" id="GO:0006749">
    <property type="term" value="P:glutathione metabolic process"/>
    <property type="evidence" value="ECO:0007669"/>
    <property type="project" value="TreeGrafter"/>
</dbReference>
<evidence type="ECO:0000313" key="3">
    <source>
        <dbReference type="EMBL" id="CVK88646.1"/>
    </source>
</evidence>
<feature type="domain" description="DSBA-like thioredoxin" evidence="2">
    <location>
        <begin position="84"/>
        <end position="269"/>
    </location>
</feature>
<dbReference type="AlphaFoldDB" id="A0A1L7T1J1"/>
<dbReference type="InterPro" id="IPR001853">
    <property type="entry name" value="DSBA-like_thioredoxin_dom"/>
</dbReference>
<organism evidence="3 4">
    <name type="scientific">Fusarium mangiferae</name>
    <name type="common">Mango malformation disease fungus</name>
    <dbReference type="NCBI Taxonomy" id="192010"/>
    <lineage>
        <taxon>Eukaryota</taxon>
        <taxon>Fungi</taxon>
        <taxon>Dikarya</taxon>
        <taxon>Ascomycota</taxon>
        <taxon>Pezizomycotina</taxon>
        <taxon>Sordariomycetes</taxon>
        <taxon>Hypocreomycetidae</taxon>
        <taxon>Hypocreales</taxon>
        <taxon>Nectriaceae</taxon>
        <taxon>Fusarium</taxon>
        <taxon>Fusarium fujikuroi species complex</taxon>
    </lineage>
</organism>
<proteinExistence type="predicted"/>
<reference evidence="4" key="1">
    <citation type="journal article" date="2016" name="Genome Biol. Evol.">
        <title>Comparative 'omics' of the Fusarium fujikuroi species complex highlights differences in genetic potential and metabolite synthesis.</title>
        <authorList>
            <person name="Niehaus E.-M."/>
            <person name="Muensterkoetter M."/>
            <person name="Proctor R.H."/>
            <person name="Brown D.W."/>
            <person name="Sharon A."/>
            <person name="Idan Y."/>
            <person name="Oren-Young L."/>
            <person name="Sieber C.M."/>
            <person name="Novak O."/>
            <person name="Pencik A."/>
            <person name="Tarkowska D."/>
            <person name="Hromadova K."/>
            <person name="Freeman S."/>
            <person name="Maymon M."/>
            <person name="Elazar M."/>
            <person name="Youssef S.A."/>
            <person name="El-Shabrawy E.S.M."/>
            <person name="Shalaby A.B.A."/>
            <person name="Houterman P."/>
            <person name="Brock N.L."/>
            <person name="Burkhardt I."/>
            <person name="Tsavkelova E.A."/>
            <person name="Dickschat J.S."/>
            <person name="Galuszka P."/>
            <person name="Gueldener U."/>
            <person name="Tudzynski B."/>
        </authorList>
    </citation>
    <scope>NUCLEOTIDE SEQUENCE [LARGE SCALE GENOMIC DNA]</scope>
    <source>
        <strain evidence="4">MRC7560</strain>
    </source>
</reference>
<dbReference type="PANTHER" id="PTHR42943">
    <property type="entry name" value="GLUTATHIONE S-TRANSFERASE KAPPA"/>
    <property type="match status" value="1"/>
</dbReference>
<dbReference type="GeneID" id="65084059"/>
<gene>
    <name evidence="3" type="ORF">FMAN_04791</name>
</gene>
<comment type="caution">
    <text evidence="3">The sequence shown here is derived from an EMBL/GenBank/DDBJ whole genome shotgun (WGS) entry which is preliminary data.</text>
</comment>
<dbReference type="GO" id="GO:0005777">
    <property type="term" value="C:peroxisome"/>
    <property type="evidence" value="ECO:0007669"/>
    <property type="project" value="TreeGrafter"/>
</dbReference>
<dbReference type="GO" id="GO:0004602">
    <property type="term" value="F:glutathione peroxidase activity"/>
    <property type="evidence" value="ECO:0007669"/>
    <property type="project" value="TreeGrafter"/>
</dbReference>
<dbReference type="Pfam" id="PF01323">
    <property type="entry name" value="DSBA"/>
    <property type="match status" value="1"/>
</dbReference>
<dbReference type="GO" id="GO:0005739">
    <property type="term" value="C:mitochondrion"/>
    <property type="evidence" value="ECO:0007669"/>
    <property type="project" value="TreeGrafter"/>
</dbReference>
<evidence type="ECO:0000259" key="2">
    <source>
        <dbReference type="Pfam" id="PF01323"/>
    </source>
</evidence>
<evidence type="ECO:0000313" key="4">
    <source>
        <dbReference type="Proteomes" id="UP000184255"/>
    </source>
</evidence>
<dbReference type="SUPFAM" id="SSF52833">
    <property type="entry name" value="Thioredoxin-like"/>
    <property type="match status" value="1"/>
</dbReference>
<dbReference type="InterPro" id="IPR036249">
    <property type="entry name" value="Thioredoxin-like_sf"/>
</dbReference>
<name>A0A1L7T1J1_FUSMA</name>
<dbReference type="InterPro" id="IPR051924">
    <property type="entry name" value="GST_Kappa/NadH"/>
</dbReference>
<dbReference type="VEuPathDB" id="FungiDB:FMAN_04791"/>
<dbReference type="EMBL" id="FCQH01000003">
    <property type="protein sequence ID" value="CVK88646.1"/>
    <property type="molecule type" value="Genomic_DNA"/>
</dbReference>
<dbReference type="RefSeq" id="XP_041679321.1">
    <property type="nucleotide sequence ID" value="XM_041828460.1"/>
</dbReference>
<evidence type="ECO:0000256" key="1">
    <source>
        <dbReference type="SAM" id="MobiDB-lite"/>
    </source>
</evidence>
<dbReference type="PANTHER" id="PTHR42943:SF13">
    <property type="entry name" value="GLUTATHIONE S-TRANSFERASE KAPPA-RELATED"/>
    <property type="match status" value="1"/>
</dbReference>